<sequence length="122" mass="14660">MQLHTHINITQTQIYCRKKHTYENTNTILLTHKHKETQPIRHAQKKKPTHEACFCNLPINIKKFTQTQTQIKQPTLHTHATSHTHKYITQTQTYCRRKHTYKNTNTFLLTHRHKETHNQSDI</sequence>
<evidence type="ECO:0000313" key="2">
    <source>
        <dbReference type="Proteomes" id="UP001374535"/>
    </source>
</evidence>
<name>A0AAQ3SAM8_VIGMU</name>
<dbReference type="Proteomes" id="UP001374535">
    <property type="component" value="Chromosome 1"/>
</dbReference>
<dbReference type="AlphaFoldDB" id="A0AAQ3SAM8"/>
<evidence type="ECO:0000313" key="1">
    <source>
        <dbReference type="EMBL" id="WVZ22533.1"/>
    </source>
</evidence>
<dbReference type="EMBL" id="CP144700">
    <property type="protein sequence ID" value="WVZ22533.1"/>
    <property type="molecule type" value="Genomic_DNA"/>
</dbReference>
<keyword evidence="2" id="KW-1185">Reference proteome</keyword>
<accession>A0AAQ3SAM8</accession>
<gene>
    <name evidence="1" type="ORF">V8G54_001077</name>
</gene>
<protein>
    <submittedName>
        <fullName evidence="1">Uncharacterized protein</fullName>
    </submittedName>
</protein>
<proteinExistence type="predicted"/>
<organism evidence="1 2">
    <name type="scientific">Vigna mungo</name>
    <name type="common">Black gram</name>
    <name type="synonym">Phaseolus mungo</name>
    <dbReference type="NCBI Taxonomy" id="3915"/>
    <lineage>
        <taxon>Eukaryota</taxon>
        <taxon>Viridiplantae</taxon>
        <taxon>Streptophyta</taxon>
        <taxon>Embryophyta</taxon>
        <taxon>Tracheophyta</taxon>
        <taxon>Spermatophyta</taxon>
        <taxon>Magnoliopsida</taxon>
        <taxon>eudicotyledons</taxon>
        <taxon>Gunneridae</taxon>
        <taxon>Pentapetalae</taxon>
        <taxon>rosids</taxon>
        <taxon>fabids</taxon>
        <taxon>Fabales</taxon>
        <taxon>Fabaceae</taxon>
        <taxon>Papilionoideae</taxon>
        <taxon>50 kb inversion clade</taxon>
        <taxon>NPAAA clade</taxon>
        <taxon>indigoferoid/millettioid clade</taxon>
        <taxon>Phaseoleae</taxon>
        <taxon>Vigna</taxon>
    </lineage>
</organism>
<reference evidence="1 2" key="1">
    <citation type="journal article" date="2023" name="Life. Sci Alliance">
        <title>Evolutionary insights into 3D genome organization and epigenetic landscape of Vigna mungo.</title>
        <authorList>
            <person name="Junaid A."/>
            <person name="Singh B."/>
            <person name="Bhatia S."/>
        </authorList>
    </citation>
    <scope>NUCLEOTIDE SEQUENCE [LARGE SCALE GENOMIC DNA]</scope>
    <source>
        <strain evidence="1">Urdbean</strain>
    </source>
</reference>